<proteinExistence type="predicted"/>
<protein>
    <recommendedName>
        <fullName evidence="5">MmcQ-like protein</fullName>
    </recommendedName>
</protein>
<dbReference type="InterPro" id="IPR038056">
    <property type="entry name" value="YjbR-like_sf"/>
</dbReference>
<dbReference type="Proteomes" id="UP000441399">
    <property type="component" value="Unassembled WGS sequence"/>
</dbReference>
<reference evidence="3 4" key="1">
    <citation type="submission" date="2019-11" db="EMBL/GenBank/DDBJ databases">
        <authorList>
            <person name="Holert J."/>
        </authorList>
    </citation>
    <scope>NUCLEOTIDE SEQUENCE [LARGE SCALE GENOMIC DNA]</scope>
    <source>
        <strain evidence="1">BC5_2</strain>
        <strain evidence="2">SB11_3</strain>
    </source>
</reference>
<dbReference type="InterPro" id="IPR058532">
    <property type="entry name" value="YjbR/MT2646/Rv2570-like"/>
</dbReference>
<gene>
    <name evidence="1" type="primary">yjbR</name>
    <name evidence="1" type="ORF">DPBNPPHM_02558</name>
    <name evidence="2" type="ORF">OPDIPICF_03062</name>
</gene>
<sequence>MNYQEAHQYLNEKPETREDFPFGKDVSVMKIKGKMFATLAQPKDGEPATMNLKCDPQEAIMLRDVFESVIPGYHMNKQHWNTVILDGTVPSGEIERMVDMSYGLVVKGLKVSLRKALETSHGQDAIYGALPTHENA</sequence>
<evidence type="ECO:0000313" key="4">
    <source>
        <dbReference type="Proteomes" id="UP000441399"/>
    </source>
</evidence>
<dbReference type="EMBL" id="CACSII010000021">
    <property type="protein sequence ID" value="CAA0120591.1"/>
    <property type="molecule type" value="Genomic_DNA"/>
</dbReference>
<dbReference type="InterPro" id="IPR007351">
    <property type="entry name" value="YjbR"/>
</dbReference>
<name>A0A5S9QR05_9GAMM</name>
<keyword evidence="4" id="KW-1185">Reference proteome</keyword>
<evidence type="ECO:0000313" key="1">
    <source>
        <dbReference type="EMBL" id="CAA0120591.1"/>
    </source>
</evidence>
<dbReference type="PANTHER" id="PTHR35145:SF1">
    <property type="entry name" value="CYTOPLASMIC PROTEIN"/>
    <property type="match status" value="1"/>
</dbReference>
<dbReference type="OrthoDB" id="3194910at2"/>
<evidence type="ECO:0000313" key="2">
    <source>
        <dbReference type="EMBL" id="CAA0124317.1"/>
    </source>
</evidence>
<dbReference type="EMBL" id="CACSIO010000060">
    <property type="protein sequence ID" value="CAA0124317.1"/>
    <property type="molecule type" value="Genomic_DNA"/>
</dbReference>
<evidence type="ECO:0008006" key="5">
    <source>
        <dbReference type="Google" id="ProtNLM"/>
    </source>
</evidence>
<dbReference type="PANTHER" id="PTHR35145">
    <property type="entry name" value="CYTOPLASMIC PROTEIN-RELATED"/>
    <property type="match status" value="1"/>
</dbReference>
<dbReference type="AlphaFoldDB" id="A0A5S9QR05"/>
<dbReference type="Pfam" id="PF04237">
    <property type="entry name" value="YjbR"/>
    <property type="match status" value="1"/>
</dbReference>
<dbReference type="SUPFAM" id="SSF142906">
    <property type="entry name" value="YjbR-like"/>
    <property type="match status" value="1"/>
</dbReference>
<organism evidence="1 3">
    <name type="scientific">BD1-7 clade bacterium</name>
    <dbReference type="NCBI Taxonomy" id="2029982"/>
    <lineage>
        <taxon>Bacteria</taxon>
        <taxon>Pseudomonadati</taxon>
        <taxon>Pseudomonadota</taxon>
        <taxon>Gammaproteobacteria</taxon>
        <taxon>Cellvibrionales</taxon>
        <taxon>Spongiibacteraceae</taxon>
        <taxon>BD1-7 clade</taxon>
    </lineage>
</organism>
<accession>A0A5S9QR05</accession>
<dbReference type="Proteomes" id="UP000434580">
    <property type="component" value="Unassembled WGS sequence"/>
</dbReference>
<dbReference type="Gene3D" id="3.90.1150.30">
    <property type="match status" value="1"/>
</dbReference>
<evidence type="ECO:0000313" key="3">
    <source>
        <dbReference type="Proteomes" id="UP000434580"/>
    </source>
</evidence>